<gene>
    <name evidence="6" type="ORF">ACFQ11_17130</name>
</gene>
<accession>A0ABW3EPM6</accession>
<keyword evidence="1" id="KW-0436">Ligase</keyword>
<evidence type="ECO:0000313" key="7">
    <source>
        <dbReference type="Proteomes" id="UP001596972"/>
    </source>
</evidence>
<proteinExistence type="predicted"/>
<dbReference type="RefSeq" id="WP_378299611.1">
    <property type="nucleotide sequence ID" value="NZ_JBHTJA010000031.1"/>
</dbReference>
<dbReference type="EMBL" id="JBHTJA010000031">
    <property type="protein sequence ID" value="MFD0902127.1"/>
    <property type="molecule type" value="Genomic_DNA"/>
</dbReference>
<dbReference type="PANTHER" id="PTHR43585:SF2">
    <property type="entry name" value="ATP-GRASP ENZYME FSQD"/>
    <property type="match status" value="1"/>
</dbReference>
<keyword evidence="2 4" id="KW-0547">Nucleotide-binding</keyword>
<evidence type="ECO:0000256" key="4">
    <source>
        <dbReference type="PROSITE-ProRule" id="PRU00409"/>
    </source>
</evidence>
<evidence type="ECO:0000256" key="2">
    <source>
        <dbReference type="ARBA" id="ARBA00022741"/>
    </source>
</evidence>
<keyword evidence="7" id="KW-1185">Reference proteome</keyword>
<reference evidence="7" key="1">
    <citation type="journal article" date="2019" name="Int. J. Syst. Evol. Microbiol.">
        <title>The Global Catalogue of Microorganisms (GCM) 10K type strain sequencing project: providing services to taxonomists for standard genome sequencing and annotation.</title>
        <authorList>
            <consortium name="The Broad Institute Genomics Platform"/>
            <consortium name="The Broad Institute Genome Sequencing Center for Infectious Disease"/>
            <person name="Wu L."/>
            <person name="Ma J."/>
        </authorList>
    </citation>
    <scope>NUCLEOTIDE SEQUENCE [LARGE SCALE GENOMIC DNA]</scope>
    <source>
        <strain evidence="7">JCM 31202</strain>
    </source>
</reference>
<dbReference type="PROSITE" id="PS50975">
    <property type="entry name" value="ATP_GRASP"/>
    <property type="match status" value="1"/>
</dbReference>
<dbReference type="Gene3D" id="3.30.470.20">
    <property type="entry name" value="ATP-grasp fold, B domain"/>
    <property type="match status" value="1"/>
</dbReference>
<keyword evidence="3 4" id="KW-0067">ATP-binding</keyword>
<dbReference type="InterPro" id="IPR011761">
    <property type="entry name" value="ATP-grasp"/>
</dbReference>
<name>A0ABW3EPM6_9ACTN</name>
<sequence length="431" mass="48149">MEAVNVFVLGLEEDNFDTLLDVPHADQCRFHPLLDPEELLHGEIDIAALLDKAQRRLEEFDGTVDAIVGYWDFPVSAMVPILTSRFGLRGPDLEAVVKCEHKYWSRLEQQKVTDAYPRFALLDLENAERPPEGLRYPMWLKPVKSVSSELAFHVEDDAQFRDAVARIRDGIGRLGKPFDHVLRLLDLPPEIAEVGGEACLAEEAMSGARAAVEGYVRDGEIHVYGLLDSVPYPGRSSFLRHQYPSRLPAEMRRRLEDVSTRVIAQVGLDDSTFSIEYFCDPETGEVGLLEINPRHSQSHARLFEEVDGMPNHHCMLGLALGRDPSLPDRKGPYALAAKWYLRRFSDGVVRDRAGAEEIARAEREIGGVSIHPLVDVGQRLSDTPQAEDSYSHELAHIAVAASGEEELQDKYDRCVKALGFVFDDGSGPNGR</sequence>
<dbReference type="PANTHER" id="PTHR43585">
    <property type="entry name" value="FUMIPYRROLE BIOSYNTHESIS PROTEIN C"/>
    <property type="match status" value="1"/>
</dbReference>
<organism evidence="6 7">
    <name type="scientific">Actinomadura sediminis</name>
    <dbReference type="NCBI Taxonomy" id="1038904"/>
    <lineage>
        <taxon>Bacteria</taxon>
        <taxon>Bacillati</taxon>
        <taxon>Actinomycetota</taxon>
        <taxon>Actinomycetes</taxon>
        <taxon>Streptosporangiales</taxon>
        <taxon>Thermomonosporaceae</taxon>
        <taxon>Actinomadura</taxon>
    </lineage>
</organism>
<evidence type="ECO:0000256" key="3">
    <source>
        <dbReference type="ARBA" id="ARBA00022840"/>
    </source>
</evidence>
<evidence type="ECO:0000313" key="6">
    <source>
        <dbReference type="EMBL" id="MFD0902127.1"/>
    </source>
</evidence>
<dbReference type="SUPFAM" id="SSF56059">
    <property type="entry name" value="Glutathione synthetase ATP-binding domain-like"/>
    <property type="match status" value="1"/>
</dbReference>
<feature type="domain" description="ATP-grasp" evidence="5">
    <location>
        <begin position="105"/>
        <end position="320"/>
    </location>
</feature>
<comment type="caution">
    <text evidence="6">The sequence shown here is derived from an EMBL/GenBank/DDBJ whole genome shotgun (WGS) entry which is preliminary data.</text>
</comment>
<dbReference type="Proteomes" id="UP001596972">
    <property type="component" value="Unassembled WGS sequence"/>
</dbReference>
<dbReference type="InterPro" id="IPR052032">
    <property type="entry name" value="ATP-dep_AA_Ligase"/>
</dbReference>
<evidence type="ECO:0000256" key="1">
    <source>
        <dbReference type="ARBA" id="ARBA00022598"/>
    </source>
</evidence>
<dbReference type="Pfam" id="PF13535">
    <property type="entry name" value="ATP-grasp_4"/>
    <property type="match status" value="1"/>
</dbReference>
<protein>
    <submittedName>
        <fullName evidence="6">Acetyl-CoA carboxylase biotin carboxylase subunit family protein</fullName>
    </submittedName>
</protein>
<evidence type="ECO:0000259" key="5">
    <source>
        <dbReference type="PROSITE" id="PS50975"/>
    </source>
</evidence>